<accession>A0A495WGV5</accession>
<evidence type="ECO:0000313" key="1">
    <source>
        <dbReference type="EMBL" id="RKT60951.1"/>
    </source>
</evidence>
<name>A0A495WGV5_9RHOO</name>
<comment type="caution">
    <text evidence="1">The sequence shown here is derived from an EMBL/GenBank/DDBJ whole genome shotgun (WGS) entry which is preliminary data.</text>
</comment>
<organism evidence="1 2">
    <name type="scientific">Azonexus fungiphilus</name>
    <dbReference type="NCBI Taxonomy" id="146940"/>
    <lineage>
        <taxon>Bacteria</taxon>
        <taxon>Pseudomonadati</taxon>
        <taxon>Pseudomonadota</taxon>
        <taxon>Betaproteobacteria</taxon>
        <taxon>Rhodocyclales</taxon>
        <taxon>Azonexaceae</taxon>
        <taxon>Azonexus</taxon>
    </lineage>
</organism>
<sequence>MPADTSATDRLPIAAIVPARDIDVDRVVGDFVATLRERGVRVGGLLQDMRNSGELSFVCLIDIETGASHPILQCKVSTAKSCGLDTAALAEASSVLRRVAAGGAELVVFNRFSGMESIGQGFAPEMLEFMSQGVPVLAIVQPRHLDAWREFTGGLASELPAEAAALEAWFAKLQD</sequence>
<dbReference type="OrthoDB" id="6050629at2"/>
<dbReference type="InterPro" id="IPR018912">
    <property type="entry name" value="DUF2478"/>
</dbReference>
<keyword evidence="2" id="KW-1185">Reference proteome</keyword>
<dbReference type="Pfam" id="PF10649">
    <property type="entry name" value="DUF2478"/>
    <property type="match status" value="1"/>
</dbReference>
<proteinExistence type="predicted"/>
<protein>
    <submittedName>
        <fullName evidence="1">Uncharacterized protein DUF2478</fullName>
    </submittedName>
</protein>
<dbReference type="RefSeq" id="WP_121457433.1">
    <property type="nucleotide sequence ID" value="NZ_RBXP01000011.1"/>
</dbReference>
<gene>
    <name evidence="1" type="ORF">DFR40_1101</name>
</gene>
<dbReference type="EMBL" id="RBXP01000011">
    <property type="protein sequence ID" value="RKT60951.1"/>
    <property type="molecule type" value="Genomic_DNA"/>
</dbReference>
<reference evidence="1 2" key="1">
    <citation type="submission" date="2018-10" db="EMBL/GenBank/DDBJ databases">
        <title>Genomic Encyclopedia of Type Strains, Phase IV (KMG-IV): sequencing the most valuable type-strain genomes for metagenomic binning, comparative biology and taxonomic classification.</title>
        <authorList>
            <person name="Goeker M."/>
        </authorList>
    </citation>
    <scope>NUCLEOTIDE SEQUENCE [LARGE SCALE GENOMIC DNA]</scope>
    <source>
        <strain evidence="1 2">DSM 23841</strain>
    </source>
</reference>
<evidence type="ECO:0000313" key="2">
    <source>
        <dbReference type="Proteomes" id="UP000270626"/>
    </source>
</evidence>
<dbReference type="Proteomes" id="UP000270626">
    <property type="component" value="Unassembled WGS sequence"/>
</dbReference>
<dbReference type="AlphaFoldDB" id="A0A495WGV5"/>